<evidence type="ECO:0000256" key="2">
    <source>
        <dbReference type="ARBA" id="ARBA00022801"/>
    </source>
</evidence>
<dbReference type="PANTHER" id="PTHR43046:SF14">
    <property type="entry name" value="MUTT_NUDIX FAMILY PROTEIN"/>
    <property type="match status" value="1"/>
</dbReference>
<evidence type="ECO:0000313" key="4">
    <source>
        <dbReference type="EMBL" id="AYF30798.1"/>
    </source>
</evidence>
<evidence type="ECO:0000313" key="5">
    <source>
        <dbReference type="Proteomes" id="UP000267804"/>
    </source>
</evidence>
<dbReference type="PROSITE" id="PS51462">
    <property type="entry name" value="NUDIX"/>
    <property type="match status" value="1"/>
</dbReference>
<evidence type="ECO:0000256" key="1">
    <source>
        <dbReference type="ARBA" id="ARBA00001946"/>
    </source>
</evidence>
<sequence length="148" mass="16315">MREVLRRSVRAILWDERGQLVLIKRTKPGQAPYWTAPGGGLEPTDASLDAALRRELREELGAEAERLSQVFLFSSPSGEGVSVQHFVSCRLTRVDESARTGAEFTDSGRGGYALDRVAVDRLPEVDLKPEALKEFILANADALLSEFS</sequence>
<dbReference type="EMBL" id="CP024087">
    <property type="protein sequence ID" value="AYF30798.1"/>
    <property type="molecule type" value="Genomic_DNA"/>
</dbReference>
<dbReference type="InterPro" id="IPR000086">
    <property type="entry name" value="NUDIX_hydrolase_dom"/>
</dbReference>
<accession>A0A386WT69</accession>
<dbReference type="Gene3D" id="3.90.79.10">
    <property type="entry name" value="Nucleoside Triphosphate Pyrophosphohydrolase"/>
    <property type="match status" value="1"/>
</dbReference>
<proteinExistence type="predicted"/>
<evidence type="ECO:0000259" key="3">
    <source>
        <dbReference type="PROSITE" id="PS51462"/>
    </source>
</evidence>
<comment type="cofactor">
    <cofactor evidence="1">
        <name>Mg(2+)</name>
        <dbReference type="ChEBI" id="CHEBI:18420"/>
    </cofactor>
</comment>
<dbReference type="PANTHER" id="PTHR43046">
    <property type="entry name" value="GDP-MANNOSE MANNOSYL HYDROLASE"/>
    <property type="match status" value="1"/>
</dbReference>
<dbReference type="KEGG" id="mtua:CSH63_25825"/>
<name>A0A386WT69_9ACTN</name>
<dbReference type="Pfam" id="PF00293">
    <property type="entry name" value="NUDIX"/>
    <property type="match status" value="1"/>
</dbReference>
<gene>
    <name evidence="4" type="ORF">CSH63_25825</name>
</gene>
<reference evidence="4 5" key="1">
    <citation type="submission" date="2017-10" db="EMBL/GenBank/DDBJ databases">
        <title>Integration of genomic and chemical information greatly accelerates assignment of the full stereostructure of myelolactone, a potent inhibitor of myeloma from a marine-derived Micromonospora.</title>
        <authorList>
            <person name="Kim M.C."/>
            <person name="Machado H."/>
            <person name="Jensen P.R."/>
            <person name="Fenical W."/>
        </authorList>
    </citation>
    <scope>NUCLEOTIDE SEQUENCE [LARGE SCALE GENOMIC DNA]</scope>
    <source>
        <strain evidence="4 5">CNY-010</strain>
    </source>
</reference>
<dbReference type="Proteomes" id="UP000267804">
    <property type="component" value="Chromosome"/>
</dbReference>
<keyword evidence="2 4" id="KW-0378">Hydrolase</keyword>
<dbReference type="InterPro" id="IPR015797">
    <property type="entry name" value="NUDIX_hydrolase-like_dom_sf"/>
</dbReference>
<feature type="domain" description="Nudix hydrolase" evidence="3">
    <location>
        <begin position="4"/>
        <end position="140"/>
    </location>
</feature>
<dbReference type="AlphaFoldDB" id="A0A386WT69"/>
<dbReference type="GO" id="GO:0016787">
    <property type="term" value="F:hydrolase activity"/>
    <property type="evidence" value="ECO:0007669"/>
    <property type="project" value="UniProtKB-KW"/>
</dbReference>
<protein>
    <submittedName>
        <fullName evidence="4">NUDIX hydrolase</fullName>
    </submittedName>
</protein>
<organism evidence="4 5">
    <name type="scientific">Micromonospora tulbaghiae</name>
    <dbReference type="NCBI Taxonomy" id="479978"/>
    <lineage>
        <taxon>Bacteria</taxon>
        <taxon>Bacillati</taxon>
        <taxon>Actinomycetota</taxon>
        <taxon>Actinomycetes</taxon>
        <taxon>Micromonosporales</taxon>
        <taxon>Micromonosporaceae</taxon>
        <taxon>Micromonospora</taxon>
    </lineage>
</organism>
<dbReference type="SUPFAM" id="SSF55811">
    <property type="entry name" value="Nudix"/>
    <property type="match status" value="1"/>
</dbReference>
<dbReference type="RefSeq" id="WP_120572468.1">
    <property type="nucleotide sequence ID" value="NZ_CP024087.1"/>
</dbReference>